<gene>
    <name evidence="7" type="primary">mraZ</name>
    <name evidence="9" type="ORF">GLS40_11415</name>
</gene>
<evidence type="ECO:0000256" key="4">
    <source>
        <dbReference type="ARBA" id="ARBA00023015"/>
    </source>
</evidence>
<comment type="similarity">
    <text evidence="7">Belongs to the MraZ family.</text>
</comment>
<dbReference type="PANTHER" id="PTHR34701">
    <property type="entry name" value="TRANSCRIPTIONAL REGULATOR MRAZ"/>
    <property type="match status" value="1"/>
</dbReference>
<evidence type="ECO:0000256" key="2">
    <source>
        <dbReference type="ARBA" id="ARBA00022490"/>
    </source>
</evidence>
<evidence type="ECO:0000259" key="8">
    <source>
        <dbReference type="PROSITE" id="PS51740"/>
    </source>
</evidence>
<keyword evidence="3" id="KW-0677">Repeat</keyword>
<dbReference type="InterPro" id="IPR007159">
    <property type="entry name" value="SpoVT-AbrB_dom"/>
</dbReference>
<evidence type="ECO:0000256" key="6">
    <source>
        <dbReference type="ARBA" id="ARBA00023163"/>
    </source>
</evidence>
<keyword evidence="9" id="KW-0131">Cell cycle</keyword>
<comment type="subcellular location">
    <subcellularLocation>
        <location evidence="7">Cytoplasm</location>
        <location evidence="7">Nucleoid</location>
    </subcellularLocation>
</comment>
<keyword evidence="9" id="KW-0132">Cell division</keyword>
<keyword evidence="2 7" id="KW-0963">Cytoplasm</keyword>
<dbReference type="GO" id="GO:0000976">
    <property type="term" value="F:transcription cis-regulatory region binding"/>
    <property type="evidence" value="ECO:0007669"/>
    <property type="project" value="TreeGrafter"/>
</dbReference>
<dbReference type="SUPFAM" id="SSF89447">
    <property type="entry name" value="AbrB/MazE/MraZ-like"/>
    <property type="match status" value="1"/>
</dbReference>
<dbReference type="GO" id="GO:0003700">
    <property type="term" value="F:DNA-binding transcription factor activity"/>
    <property type="evidence" value="ECO:0007669"/>
    <property type="project" value="UniProtKB-UniRule"/>
</dbReference>
<evidence type="ECO:0000256" key="7">
    <source>
        <dbReference type="HAMAP-Rule" id="MF_01008"/>
    </source>
</evidence>
<sequence length="162" mass="18089">MDSKGRVLLLPDWRRFLESGNADHTPGDAPSMVIVYGDHLYGYVEGYTHDEMESVEADIDALPDGSDDREAMEQFILTQSKTVSLDDTGRLVLPAHMRDKLGVANGSGIYVRGRGRTFEIWNAETYAKVKDQKVNRWLDGKDGGQAARQLLDSARRSRTGDE</sequence>
<evidence type="ECO:0000256" key="3">
    <source>
        <dbReference type="ARBA" id="ARBA00022737"/>
    </source>
</evidence>
<dbReference type="InterPro" id="IPR035644">
    <property type="entry name" value="MraZ_C"/>
</dbReference>
<dbReference type="Pfam" id="PF02381">
    <property type="entry name" value="MraZ"/>
    <property type="match status" value="1"/>
</dbReference>
<dbReference type="EMBL" id="WNXQ01000005">
    <property type="protein sequence ID" value="MWB78636.1"/>
    <property type="molecule type" value="Genomic_DNA"/>
</dbReference>
<protein>
    <recommendedName>
        <fullName evidence="1 7">Transcriptional regulator MraZ</fullName>
    </recommendedName>
</protein>
<dbReference type="InterPro" id="IPR035642">
    <property type="entry name" value="MraZ_N"/>
</dbReference>
<keyword evidence="5 7" id="KW-0238">DNA-binding</keyword>
<keyword evidence="6 7" id="KW-0804">Transcription</keyword>
<dbReference type="InterPro" id="IPR020603">
    <property type="entry name" value="MraZ_dom"/>
</dbReference>
<reference evidence="9 10" key="1">
    <citation type="submission" date="2019-11" db="EMBL/GenBank/DDBJ databases">
        <title>Pseudooceanicola pacifica sp. nov., isolated from deep-sea sediment of the Pacific Ocean.</title>
        <authorList>
            <person name="Lyu L."/>
        </authorList>
    </citation>
    <scope>NUCLEOTIDE SEQUENCE [LARGE SCALE GENOMIC DNA]</scope>
    <source>
        <strain evidence="9 10">216_PA32_1</strain>
    </source>
</reference>
<dbReference type="InterPro" id="IPR003444">
    <property type="entry name" value="MraZ"/>
</dbReference>
<organism evidence="9 10">
    <name type="scientific">Pseudooceanicola pacificus</name>
    <dbReference type="NCBI Taxonomy" id="2676438"/>
    <lineage>
        <taxon>Bacteria</taxon>
        <taxon>Pseudomonadati</taxon>
        <taxon>Pseudomonadota</taxon>
        <taxon>Alphaproteobacteria</taxon>
        <taxon>Rhodobacterales</taxon>
        <taxon>Paracoccaceae</taxon>
        <taxon>Pseudooceanicola</taxon>
    </lineage>
</organism>
<comment type="caution">
    <text evidence="9">The sequence shown here is derived from an EMBL/GenBank/DDBJ whole genome shotgun (WGS) entry which is preliminary data.</text>
</comment>
<dbReference type="InterPro" id="IPR037914">
    <property type="entry name" value="SpoVT-AbrB_sf"/>
</dbReference>
<evidence type="ECO:0000313" key="10">
    <source>
        <dbReference type="Proteomes" id="UP000443843"/>
    </source>
</evidence>
<accession>A0A844W381</accession>
<feature type="domain" description="SpoVT-AbrB" evidence="8">
    <location>
        <begin position="80"/>
        <end position="125"/>
    </location>
</feature>
<dbReference type="GO" id="GO:0005737">
    <property type="term" value="C:cytoplasm"/>
    <property type="evidence" value="ECO:0007669"/>
    <property type="project" value="UniProtKB-UniRule"/>
</dbReference>
<dbReference type="PROSITE" id="PS51740">
    <property type="entry name" value="SPOVT_ABRB"/>
    <property type="match status" value="1"/>
</dbReference>
<dbReference type="GO" id="GO:0009295">
    <property type="term" value="C:nucleoid"/>
    <property type="evidence" value="ECO:0007669"/>
    <property type="project" value="UniProtKB-SubCell"/>
</dbReference>
<dbReference type="AlphaFoldDB" id="A0A844W381"/>
<dbReference type="HAMAP" id="MF_01008">
    <property type="entry name" value="MraZ"/>
    <property type="match status" value="1"/>
</dbReference>
<dbReference type="Gene3D" id="3.40.1550.20">
    <property type="entry name" value="Transcriptional regulator MraZ domain"/>
    <property type="match status" value="1"/>
</dbReference>
<keyword evidence="4 7" id="KW-0805">Transcription regulation</keyword>
<dbReference type="InterPro" id="IPR038619">
    <property type="entry name" value="MraZ_sf"/>
</dbReference>
<dbReference type="GO" id="GO:0051301">
    <property type="term" value="P:cell division"/>
    <property type="evidence" value="ECO:0007669"/>
    <property type="project" value="UniProtKB-KW"/>
</dbReference>
<dbReference type="PANTHER" id="PTHR34701:SF1">
    <property type="entry name" value="TRANSCRIPTIONAL REGULATOR MRAZ"/>
    <property type="match status" value="1"/>
</dbReference>
<evidence type="ECO:0000313" key="9">
    <source>
        <dbReference type="EMBL" id="MWB78636.1"/>
    </source>
</evidence>
<proteinExistence type="inferred from homology"/>
<name>A0A844W381_9RHOB</name>
<keyword evidence="10" id="KW-1185">Reference proteome</keyword>
<dbReference type="Proteomes" id="UP000443843">
    <property type="component" value="Unassembled WGS sequence"/>
</dbReference>
<dbReference type="CDD" id="cd16321">
    <property type="entry name" value="MraZ_C"/>
    <property type="match status" value="1"/>
</dbReference>
<evidence type="ECO:0000256" key="1">
    <source>
        <dbReference type="ARBA" id="ARBA00013860"/>
    </source>
</evidence>
<dbReference type="CDD" id="cd16320">
    <property type="entry name" value="MraZ_N"/>
    <property type="match status" value="1"/>
</dbReference>
<dbReference type="GO" id="GO:2000143">
    <property type="term" value="P:negative regulation of DNA-templated transcription initiation"/>
    <property type="evidence" value="ECO:0007669"/>
    <property type="project" value="TreeGrafter"/>
</dbReference>
<evidence type="ECO:0000256" key="5">
    <source>
        <dbReference type="ARBA" id="ARBA00023125"/>
    </source>
</evidence>
<dbReference type="RefSeq" id="WP_160382848.1">
    <property type="nucleotide sequence ID" value="NZ_WNXQ01000005.1"/>
</dbReference>
<comment type="subunit">
    <text evidence="7">Forms oligomers.</text>
</comment>